<protein>
    <submittedName>
        <fullName evidence="2">Uncharacterized protein</fullName>
    </submittedName>
</protein>
<dbReference type="AlphaFoldDB" id="A0A0A9ANK3"/>
<name>A0A0A9ANK3_ARUDO</name>
<reference evidence="2" key="1">
    <citation type="submission" date="2014-09" db="EMBL/GenBank/DDBJ databases">
        <authorList>
            <person name="Magalhaes I.L.F."/>
            <person name="Oliveira U."/>
            <person name="Santos F.R."/>
            <person name="Vidigal T.H.D.A."/>
            <person name="Brescovit A.D."/>
            <person name="Santos A.J."/>
        </authorList>
    </citation>
    <scope>NUCLEOTIDE SEQUENCE</scope>
    <source>
        <tissue evidence="2">Shoot tissue taken approximately 20 cm above the soil surface</tissue>
    </source>
</reference>
<accession>A0A0A9ANK3</accession>
<keyword evidence="1" id="KW-0472">Membrane</keyword>
<feature type="transmembrane region" description="Helical" evidence="1">
    <location>
        <begin position="24"/>
        <end position="47"/>
    </location>
</feature>
<evidence type="ECO:0000256" key="1">
    <source>
        <dbReference type="SAM" id="Phobius"/>
    </source>
</evidence>
<reference evidence="2" key="2">
    <citation type="journal article" date="2015" name="Data Brief">
        <title>Shoot transcriptome of the giant reed, Arundo donax.</title>
        <authorList>
            <person name="Barrero R.A."/>
            <person name="Guerrero F.D."/>
            <person name="Moolhuijzen P."/>
            <person name="Goolsby J.A."/>
            <person name="Tidwell J."/>
            <person name="Bellgard S.E."/>
            <person name="Bellgard M.I."/>
        </authorList>
    </citation>
    <scope>NUCLEOTIDE SEQUENCE</scope>
    <source>
        <tissue evidence="2">Shoot tissue taken approximately 20 cm above the soil surface</tissue>
    </source>
</reference>
<sequence length="70" mass="7722">MPEPTVSQSLPFTMGFSTVQQASSIAPVIIIFILPIIFFSLPQFFLLHHNSLQIAFKLAPSHSIAASTFF</sequence>
<organism evidence="2">
    <name type="scientific">Arundo donax</name>
    <name type="common">Giant reed</name>
    <name type="synonym">Donax arundinaceus</name>
    <dbReference type="NCBI Taxonomy" id="35708"/>
    <lineage>
        <taxon>Eukaryota</taxon>
        <taxon>Viridiplantae</taxon>
        <taxon>Streptophyta</taxon>
        <taxon>Embryophyta</taxon>
        <taxon>Tracheophyta</taxon>
        <taxon>Spermatophyta</taxon>
        <taxon>Magnoliopsida</taxon>
        <taxon>Liliopsida</taxon>
        <taxon>Poales</taxon>
        <taxon>Poaceae</taxon>
        <taxon>PACMAD clade</taxon>
        <taxon>Arundinoideae</taxon>
        <taxon>Arundineae</taxon>
        <taxon>Arundo</taxon>
    </lineage>
</organism>
<keyword evidence="1" id="KW-1133">Transmembrane helix</keyword>
<keyword evidence="1" id="KW-0812">Transmembrane</keyword>
<proteinExistence type="predicted"/>
<dbReference type="EMBL" id="GBRH01247385">
    <property type="protein sequence ID" value="JAD50510.1"/>
    <property type="molecule type" value="Transcribed_RNA"/>
</dbReference>
<evidence type="ECO:0000313" key="2">
    <source>
        <dbReference type="EMBL" id="JAD50510.1"/>
    </source>
</evidence>